<name>A0A1R0Y4K2_9BACL</name>
<reference evidence="1 2" key="1">
    <citation type="submission" date="2016-10" db="EMBL/GenBank/DDBJ databases">
        <title>Paenibacillus species isolates.</title>
        <authorList>
            <person name="Beno S.M."/>
        </authorList>
    </citation>
    <scope>NUCLEOTIDE SEQUENCE [LARGE SCALE GENOMIC DNA]</scope>
    <source>
        <strain evidence="1 2">FSL H7-0710</strain>
    </source>
</reference>
<dbReference type="EMBL" id="MPTC01000005">
    <property type="protein sequence ID" value="OMD42273.1"/>
    <property type="molecule type" value="Genomic_DNA"/>
</dbReference>
<proteinExistence type="predicted"/>
<sequence>MNKFGYIFFIAAIIFLISGCQKDGSNDEIAKAQAQVSALASSFSIPTLDGYEVSYIQHKFPPKDKEGNFIGDNQEVLVTYTKNKGKLEMLTKEQKASNEREIIYGPFQGETLIEITYTNRKVDLNDADIIDVSGNQVQKIKNSNYTFLAFNASKGSITLKFNSLDEDTILSIAQQVVNENK</sequence>
<gene>
    <name evidence="1" type="ORF">BSK52_09290</name>
</gene>
<dbReference type="PROSITE" id="PS51257">
    <property type="entry name" value="PROKAR_LIPOPROTEIN"/>
    <property type="match status" value="1"/>
</dbReference>
<dbReference type="AlphaFoldDB" id="A0A1R0Y4K2"/>
<evidence type="ECO:0000313" key="1">
    <source>
        <dbReference type="EMBL" id="OMD42273.1"/>
    </source>
</evidence>
<dbReference type="RefSeq" id="WP_076118613.1">
    <property type="nucleotide sequence ID" value="NZ_MPTC01000005.1"/>
</dbReference>
<organism evidence="1 2">
    <name type="scientific">Paenibacillus odorifer</name>
    <dbReference type="NCBI Taxonomy" id="189426"/>
    <lineage>
        <taxon>Bacteria</taxon>
        <taxon>Bacillati</taxon>
        <taxon>Bacillota</taxon>
        <taxon>Bacilli</taxon>
        <taxon>Bacillales</taxon>
        <taxon>Paenibacillaceae</taxon>
        <taxon>Paenibacillus</taxon>
    </lineage>
</organism>
<protein>
    <recommendedName>
        <fullName evidence="3">DUF4367 domain-containing protein</fullName>
    </recommendedName>
</protein>
<dbReference type="Proteomes" id="UP000187439">
    <property type="component" value="Unassembled WGS sequence"/>
</dbReference>
<dbReference type="OrthoDB" id="2609187at2"/>
<evidence type="ECO:0000313" key="2">
    <source>
        <dbReference type="Proteomes" id="UP000187439"/>
    </source>
</evidence>
<comment type="caution">
    <text evidence="1">The sequence shown here is derived from an EMBL/GenBank/DDBJ whole genome shotgun (WGS) entry which is preliminary data.</text>
</comment>
<evidence type="ECO:0008006" key="3">
    <source>
        <dbReference type="Google" id="ProtNLM"/>
    </source>
</evidence>
<accession>A0A1R0Y4K2</accession>